<dbReference type="AlphaFoldDB" id="A0A1I2PDE0"/>
<dbReference type="InterPro" id="IPR033948">
    <property type="entry name" value="ETF_beta_N"/>
</dbReference>
<dbReference type="RefSeq" id="WP_027639666.1">
    <property type="nucleotide sequence ID" value="NZ_BAAACD010000036.1"/>
</dbReference>
<dbReference type="GO" id="GO:0009055">
    <property type="term" value="F:electron transfer activity"/>
    <property type="evidence" value="ECO:0007669"/>
    <property type="project" value="InterPro"/>
</dbReference>
<accession>A0A1I2PDE0</accession>
<dbReference type="SMART" id="SM00893">
    <property type="entry name" value="ETF"/>
    <property type="match status" value="1"/>
</dbReference>
<evidence type="ECO:0000313" key="3">
    <source>
        <dbReference type="EMBL" id="SFG14084.1"/>
    </source>
</evidence>
<dbReference type="Gene3D" id="3.40.50.620">
    <property type="entry name" value="HUPs"/>
    <property type="match status" value="1"/>
</dbReference>
<dbReference type="InterPro" id="IPR012255">
    <property type="entry name" value="ETF_b"/>
</dbReference>
<evidence type="ECO:0000313" key="4">
    <source>
        <dbReference type="Proteomes" id="UP000182135"/>
    </source>
</evidence>
<dbReference type="EMBL" id="FOOE01000028">
    <property type="protein sequence ID" value="SFG14084.1"/>
    <property type="molecule type" value="Genomic_DNA"/>
</dbReference>
<dbReference type="CDD" id="cd01714">
    <property type="entry name" value="ETF_beta"/>
    <property type="match status" value="1"/>
</dbReference>
<evidence type="ECO:0000256" key="1">
    <source>
        <dbReference type="ARBA" id="ARBA00042002"/>
    </source>
</evidence>
<dbReference type="OrthoDB" id="9804960at2"/>
<dbReference type="STRING" id="1529.SAMN04487885_12833"/>
<keyword evidence="4" id="KW-1185">Reference proteome</keyword>
<dbReference type="Pfam" id="PF01012">
    <property type="entry name" value="ETF"/>
    <property type="match status" value="1"/>
</dbReference>
<evidence type="ECO:0000259" key="2">
    <source>
        <dbReference type="SMART" id="SM00893"/>
    </source>
</evidence>
<dbReference type="eggNOG" id="COG2086">
    <property type="taxonomic scope" value="Bacteria"/>
</dbReference>
<sequence>MEILVCIKQVPDDSVEIKLNVDTNKPAIENITPVVNAFDTYALEMAARFKEANGGEISVMCIGPEKAKDSLKNCLAVGANKAFWVSDEELPELDTLSTSYVIEKSIKKIEELNGKKFDVIFCGKETTDCTSGQVGADLSELLNVGLITNIIEINVSSLGIKAKQETEEGYNLIETNLPCVVTVTKPNYDPRYPTIKSKMAARKTPITAFLPSELELDDKKVKSYVKVVKEYEPLKREAGIKIKEETCADSALKAIAMMAEAKVI</sequence>
<dbReference type="Proteomes" id="UP000182135">
    <property type="component" value="Unassembled WGS sequence"/>
</dbReference>
<feature type="domain" description="Electron transfer flavoprotein alpha/beta-subunit N-terminal" evidence="2">
    <location>
        <begin position="23"/>
        <end position="218"/>
    </location>
</feature>
<proteinExistence type="predicted"/>
<dbReference type="PANTHER" id="PTHR21294:SF17">
    <property type="entry name" value="PROTEIN FIXA"/>
    <property type="match status" value="1"/>
</dbReference>
<organism evidence="3 4">
    <name type="scientific">Clostridium cadaveris</name>
    <dbReference type="NCBI Taxonomy" id="1529"/>
    <lineage>
        <taxon>Bacteria</taxon>
        <taxon>Bacillati</taxon>
        <taxon>Bacillota</taxon>
        <taxon>Clostridia</taxon>
        <taxon>Eubacteriales</taxon>
        <taxon>Clostridiaceae</taxon>
        <taxon>Clostridium</taxon>
    </lineage>
</organism>
<gene>
    <name evidence="3" type="ORF">SAMN04487885_12833</name>
</gene>
<dbReference type="PIRSF" id="PIRSF000090">
    <property type="entry name" value="Beta-ETF"/>
    <property type="match status" value="1"/>
</dbReference>
<reference evidence="3 4" key="1">
    <citation type="submission" date="2016-10" db="EMBL/GenBank/DDBJ databases">
        <authorList>
            <person name="de Groot N.N."/>
        </authorList>
    </citation>
    <scope>NUCLEOTIDE SEQUENCE [LARGE SCALE GENOMIC DNA]</scope>
    <source>
        <strain evidence="3 4">NLAE-zl-G419</strain>
    </source>
</reference>
<dbReference type="SUPFAM" id="SSF52402">
    <property type="entry name" value="Adenine nucleotide alpha hydrolases-like"/>
    <property type="match status" value="1"/>
</dbReference>
<name>A0A1I2PDE0_9CLOT</name>
<dbReference type="InterPro" id="IPR014730">
    <property type="entry name" value="ETF_a/b_N"/>
</dbReference>
<dbReference type="InterPro" id="IPR014729">
    <property type="entry name" value="Rossmann-like_a/b/a_fold"/>
</dbReference>
<dbReference type="GeneID" id="90544200"/>
<dbReference type="PANTHER" id="PTHR21294">
    <property type="entry name" value="ELECTRON TRANSFER FLAVOPROTEIN BETA-SUBUNIT"/>
    <property type="match status" value="1"/>
</dbReference>
<protein>
    <recommendedName>
        <fullName evidence="1">Electron transfer flavoprotein small subunit</fullName>
    </recommendedName>
</protein>